<comment type="similarity">
    <text evidence="2 6">Belongs to the acyl-CoA dehydrogenase family.</text>
</comment>
<keyword evidence="3 6" id="KW-0285">Flavoprotein</keyword>
<dbReference type="InterPro" id="IPR009075">
    <property type="entry name" value="AcylCo_DH/oxidase_C"/>
</dbReference>
<dbReference type="PANTHER" id="PTHR43884">
    <property type="entry name" value="ACYL-COA DEHYDROGENASE"/>
    <property type="match status" value="1"/>
</dbReference>
<evidence type="ECO:0000256" key="4">
    <source>
        <dbReference type="ARBA" id="ARBA00022827"/>
    </source>
</evidence>
<evidence type="ECO:0000259" key="7">
    <source>
        <dbReference type="Pfam" id="PF00441"/>
    </source>
</evidence>
<dbReference type="EMBL" id="CP089391">
    <property type="protein sequence ID" value="WBL77897.1"/>
    <property type="molecule type" value="Genomic_DNA"/>
</dbReference>
<keyword evidence="5 6" id="KW-0560">Oxidoreductase</keyword>
<dbReference type="Pfam" id="PF02770">
    <property type="entry name" value="Acyl-CoA_dh_M"/>
    <property type="match status" value="1"/>
</dbReference>
<dbReference type="InterPro" id="IPR006091">
    <property type="entry name" value="Acyl-CoA_Oxase/DH_mid-dom"/>
</dbReference>
<dbReference type="SUPFAM" id="SSF56645">
    <property type="entry name" value="Acyl-CoA dehydrogenase NM domain-like"/>
    <property type="match status" value="1"/>
</dbReference>
<dbReference type="InterPro" id="IPR036250">
    <property type="entry name" value="AcylCo_DH-like_C"/>
</dbReference>
<feature type="domain" description="Acyl-CoA oxidase/dehydrogenase middle" evidence="8">
    <location>
        <begin position="122"/>
        <end position="214"/>
    </location>
</feature>
<gene>
    <name evidence="10" type="ORF">I3J27_33780</name>
</gene>
<feature type="domain" description="Acyl-CoA dehydrogenase/oxidase N-terminal" evidence="9">
    <location>
        <begin position="6"/>
        <end position="117"/>
    </location>
</feature>
<evidence type="ECO:0000313" key="10">
    <source>
        <dbReference type="EMBL" id="WBL77897.1"/>
    </source>
</evidence>
<accession>A0ABY7MML1</accession>
<dbReference type="SUPFAM" id="SSF47203">
    <property type="entry name" value="Acyl-CoA dehydrogenase C-terminal domain-like"/>
    <property type="match status" value="1"/>
</dbReference>
<evidence type="ECO:0000256" key="6">
    <source>
        <dbReference type="RuleBase" id="RU362125"/>
    </source>
</evidence>
<comment type="cofactor">
    <cofactor evidence="1 6">
        <name>FAD</name>
        <dbReference type="ChEBI" id="CHEBI:57692"/>
    </cofactor>
</comment>
<evidence type="ECO:0000259" key="8">
    <source>
        <dbReference type="Pfam" id="PF02770"/>
    </source>
</evidence>
<dbReference type="Gene3D" id="1.20.140.10">
    <property type="entry name" value="Butyryl-CoA Dehydrogenase, subunit A, domain 3"/>
    <property type="match status" value="1"/>
</dbReference>
<dbReference type="InterPro" id="IPR013786">
    <property type="entry name" value="AcylCoA_DH/ox_N"/>
</dbReference>
<evidence type="ECO:0000256" key="5">
    <source>
        <dbReference type="ARBA" id="ARBA00023002"/>
    </source>
</evidence>
<protein>
    <submittedName>
        <fullName evidence="10">Acyl-CoA dehydrogenase family protein</fullName>
    </submittedName>
</protein>
<evidence type="ECO:0000256" key="3">
    <source>
        <dbReference type="ARBA" id="ARBA00022630"/>
    </source>
</evidence>
<dbReference type="Pfam" id="PF00441">
    <property type="entry name" value="Acyl-CoA_dh_1"/>
    <property type="match status" value="1"/>
</dbReference>
<dbReference type="Proteomes" id="UP001179614">
    <property type="component" value="Chromosome"/>
</dbReference>
<dbReference type="Gene3D" id="2.40.110.10">
    <property type="entry name" value="Butyryl-CoA Dehydrogenase, subunit A, domain 2"/>
    <property type="match status" value="1"/>
</dbReference>
<dbReference type="PANTHER" id="PTHR43884:SF20">
    <property type="entry name" value="ACYL-COA DEHYDROGENASE FADE28"/>
    <property type="match status" value="1"/>
</dbReference>
<dbReference type="RefSeq" id="WP_270163188.1">
    <property type="nucleotide sequence ID" value="NZ_CP089391.1"/>
</dbReference>
<organism evidence="10 11">
    <name type="scientific">Bradyrhizobium xenonodulans</name>
    <dbReference type="NCBI Taxonomy" id="2736875"/>
    <lineage>
        <taxon>Bacteria</taxon>
        <taxon>Pseudomonadati</taxon>
        <taxon>Pseudomonadota</taxon>
        <taxon>Alphaproteobacteria</taxon>
        <taxon>Hyphomicrobiales</taxon>
        <taxon>Nitrobacteraceae</taxon>
        <taxon>Bradyrhizobium</taxon>
    </lineage>
</organism>
<dbReference type="CDD" id="cd00567">
    <property type="entry name" value="ACAD"/>
    <property type="match status" value="1"/>
</dbReference>
<dbReference type="InterPro" id="IPR009100">
    <property type="entry name" value="AcylCoA_DH/oxidase_NM_dom_sf"/>
</dbReference>
<keyword evidence="4 6" id="KW-0274">FAD</keyword>
<reference evidence="10" key="1">
    <citation type="submission" date="2021-12" db="EMBL/GenBank/DDBJ databases">
        <title>Bradyrhizobium xenonodulans sp. nov.</title>
        <authorList>
            <person name="Claassens R."/>
            <person name="Venter S.N."/>
            <person name="Beukes C.W."/>
            <person name="Stepkowski T."/>
            <person name="Steenkamp E.T."/>
        </authorList>
    </citation>
    <scope>NUCLEOTIDE SEQUENCE</scope>
    <source>
        <strain evidence="10">14AB</strain>
    </source>
</reference>
<dbReference type="Pfam" id="PF02771">
    <property type="entry name" value="Acyl-CoA_dh_N"/>
    <property type="match status" value="1"/>
</dbReference>
<sequence>MDFDLSEEQRLLKNSVERLMLEGYTFEHRRKYQTEKAGFSETMWTRYAELGLLALPFSEADGGFGGGAVEMMIVMEGLGQALILEPYFATIVLAGGILRHGASAAQKAKLIPAVADGRTKLAFAYAEPHSRYDLFHVETHAKEDGDGWLLSGAKGLVLHGDKADKIIVSARTAGEPREKDGIGLFLVDGEAPGLIRRGYRTQDGLHAAEVTLENVRVEAADVIGDPAGAFPVILRVADEAVAALCAEAVGCFAKMQSITLDYLKTRQQFGKTIGSFQVLQHRAVDMFVELEQSRSMAMYATMMVAEDDATERARSVSAAKVQIGQSAKAIGQQSIQLHGGVGMTMEYSVGHYFKRVTMIGTLFGNVDHHLRRLASLGGVISGQDNGTQSEVVSHG</sequence>
<dbReference type="Gene3D" id="1.10.540.10">
    <property type="entry name" value="Acyl-CoA dehydrogenase/oxidase, N-terminal domain"/>
    <property type="match status" value="1"/>
</dbReference>
<keyword evidence="11" id="KW-1185">Reference proteome</keyword>
<feature type="domain" description="Acyl-CoA dehydrogenase/oxidase C-terminal" evidence="7">
    <location>
        <begin position="239"/>
        <end position="374"/>
    </location>
</feature>
<evidence type="ECO:0000256" key="1">
    <source>
        <dbReference type="ARBA" id="ARBA00001974"/>
    </source>
</evidence>
<dbReference type="InterPro" id="IPR037069">
    <property type="entry name" value="AcylCoA_DH/ox_N_sf"/>
</dbReference>
<proteinExistence type="inferred from homology"/>
<name>A0ABY7MML1_9BRAD</name>
<evidence type="ECO:0000313" key="11">
    <source>
        <dbReference type="Proteomes" id="UP001179614"/>
    </source>
</evidence>
<evidence type="ECO:0000259" key="9">
    <source>
        <dbReference type="Pfam" id="PF02771"/>
    </source>
</evidence>
<dbReference type="InterPro" id="IPR046373">
    <property type="entry name" value="Acyl-CoA_Oxase/DH_mid-dom_sf"/>
</dbReference>
<evidence type="ECO:0000256" key="2">
    <source>
        <dbReference type="ARBA" id="ARBA00009347"/>
    </source>
</evidence>